<evidence type="ECO:0000313" key="1">
    <source>
        <dbReference type="EMBL" id="KAJ9085025.1"/>
    </source>
</evidence>
<accession>A0ACC2UDW5</accession>
<gene>
    <name evidence="1" type="ORF">DSO57_1018025</name>
</gene>
<proteinExistence type="predicted"/>
<protein>
    <submittedName>
        <fullName evidence="1">Uncharacterized protein</fullName>
    </submittedName>
</protein>
<comment type="caution">
    <text evidence="1">The sequence shown here is derived from an EMBL/GenBank/DDBJ whole genome shotgun (WGS) entry which is preliminary data.</text>
</comment>
<sequence length="60" mass="6360">MAPLSAFSLNYKQACAATCSLLHYGTVAMYTIPGGNSAHDNTKNVDSGHVNTFNVNTIVK</sequence>
<dbReference type="EMBL" id="QTSX02000787">
    <property type="protein sequence ID" value="KAJ9085025.1"/>
    <property type="molecule type" value="Genomic_DNA"/>
</dbReference>
<evidence type="ECO:0000313" key="2">
    <source>
        <dbReference type="Proteomes" id="UP001165960"/>
    </source>
</evidence>
<reference evidence="1" key="1">
    <citation type="submission" date="2022-04" db="EMBL/GenBank/DDBJ databases">
        <title>Genome of the entomopathogenic fungus Entomophthora muscae.</title>
        <authorList>
            <person name="Elya C."/>
            <person name="Lovett B.R."/>
            <person name="Lee E."/>
            <person name="Macias A.M."/>
            <person name="Hajek A.E."/>
            <person name="De Bivort B.L."/>
            <person name="Kasson M.T."/>
            <person name="De Fine Licht H.H."/>
            <person name="Stajich J.E."/>
        </authorList>
    </citation>
    <scope>NUCLEOTIDE SEQUENCE</scope>
    <source>
        <strain evidence="1">Berkeley</strain>
    </source>
</reference>
<keyword evidence="2" id="KW-1185">Reference proteome</keyword>
<organism evidence="1 2">
    <name type="scientific">Entomophthora muscae</name>
    <dbReference type="NCBI Taxonomy" id="34485"/>
    <lineage>
        <taxon>Eukaryota</taxon>
        <taxon>Fungi</taxon>
        <taxon>Fungi incertae sedis</taxon>
        <taxon>Zoopagomycota</taxon>
        <taxon>Entomophthoromycotina</taxon>
        <taxon>Entomophthoromycetes</taxon>
        <taxon>Entomophthorales</taxon>
        <taxon>Entomophthoraceae</taxon>
        <taxon>Entomophthora</taxon>
    </lineage>
</organism>
<name>A0ACC2UDW5_9FUNG</name>
<dbReference type="Proteomes" id="UP001165960">
    <property type="component" value="Unassembled WGS sequence"/>
</dbReference>